<sequence length="1043" mass="114277">MAGASTLVLGVMGAGFVPTMAYAQDDQVATEVEDDEDEGDVLVITGQRQALETAADLKRESDTIGDSLVLDEAGKIPSTSLLEILERAPGVTMNRIRAGSEGSPDGFAFEGSGVQVRGLNKTKTLINGREVFSANGGSGLSWADVGPELLKTVTIYKASRADLIEGGVSGTVNLVTAMPFDHDGFKGSAAVTADYGDYSEEITPAGSIMLSNRWDTGIGEIGVLVDLAYSKIASHDSNIIIPPFYATEFEGERVYVPGGVRYTQDQFERTRNGYYGAIQWRPTDNLEFFHTTFISERESNRESQIMGPEPGTPWGVFPGAVFDENNVFVSGSIGSTNLTSGQAVAMNSSFTPGFSKTADYSTGFKYEGEGWDLSGSYQYVDAESRSGKYSIGLAVIPQIVETEVDLTGDVPYFNFVDELSTDPAQAGGSRINWLDTSNEGNAHAFQLDASFDLSDDGFFRKAQIGGRIADREESDSFVGTWWSPTGRGWNGVPRAFASTAPDGDFYLEDFDDFFKGDVEPLGSVWIPTRQVNSSDQFDRVYDTYTACGPDLYYQCSNPDTTTYLYGSDPRNRNFDQLPSMYTTEADTQSAYAMVGFANDGAGWMNFSGNLGVRWVNYDVSSMGNFNFNGGATFFESEADQQAFIDSIGGIENLVDWEEANENTPYPGTLETIGFSDDISGSFEKDYFLPSFNVKFEPQDGWIARYALTQTLTPPRYPDIRAQGIASAQTVDSTLNDEIREYWLANGADTDEQATSIPGVFNGYTNTSGNPTLEPEVSLNHDVSVEWYPRRGSTVYLSLFHKTIDNYITFDNASFAASSLFSGGTTPQTAPLVVNSDPTQPPVVDPSQSFFLDGAVTSRQNTNADSDTIIRGFELGGRTYFDNLPGAWSGFGVTGNVTYIDNDAPDAFARDINGDVLNVPVVGLSKWAYSATLLYDYEKVSARLAYNWRDRYLATTNDSGTTNTYTDYTGEVIQFGLPVYSAEQERLDGSVSYQLTDRMNIKFNVQNILDQEQRTETELLDNVFVDRAVFVTDRRYSLHLGFDF</sequence>
<evidence type="ECO:0000256" key="4">
    <source>
        <dbReference type="RuleBase" id="RU003357"/>
    </source>
</evidence>
<dbReference type="PANTHER" id="PTHR40980">
    <property type="entry name" value="PLUG DOMAIN-CONTAINING PROTEIN"/>
    <property type="match status" value="1"/>
</dbReference>
<evidence type="ECO:0000256" key="1">
    <source>
        <dbReference type="ARBA" id="ARBA00004442"/>
    </source>
</evidence>
<dbReference type="PANTHER" id="PTHR40980:SF3">
    <property type="entry name" value="TONB-DEPENDENT RECEPTOR-LIKE BETA-BARREL DOMAIN-CONTAINING PROTEIN"/>
    <property type="match status" value="1"/>
</dbReference>
<gene>
    <name evidence="8" type="ORF">FF098_000110</name>
</gene>
<evidence type="ECO:0000256" key="2">
    <source>
        <dbReference type="ARBA" id="ARBA00023136"/>
    </source>
</evidence>
<evidence type="ECO:0000256" key="3">
    <source>
        <dbReference type="ARBA" id="ARBA00023237"/>
    </source>
</evidence>
<dbReference type="Proteomes" id="UP000818603">
    <property type="component" value="Unassembled WGS sequence"/>
</dbReference>
<dbReference type="Pfam" id="PF07715">
    <property type="entry name" value="Plug"/>
    <property type="match status" value="1"/>
</dbReference>
<dbReference type="EMBL" id="VCJR02000001">
    <property type="protein sequence ID" value="NHK26304.1"/>
    <property type="molecule type" value="Genomic_DNA"/>
</dbReference>
<feature type="domain" description="TonB-dependent receptor plug" evidence="7">
    <location>
        <begin position="72"/>
        <end position="166"/>
    </location>
</feature>
<protein>
    <submittedName>
        <fullName evidence="8">TonB-dependent receptor</fullName>
    </submittedName>
</protein>
<comment type="caution">
    <text evidence="8">The sequence shown here is derived from an EMBL/GenBank/DDBJ whole genome shotgun (WGS) entry which is preliminary data.</text>
</comment>
<keyword evidence="3" id="KW-0998">Cell outer membrane</keyword>
<keyword evidence="8" id="KW-0675">Receptor</keyword>
<comment type="subcellular location">
    <subcellularLocation>
        <location evidence="1 4">Cell outer membrane</location>
    </subcellularLocation>
</comment>
<organism evidence="8 9">
    <name type="scientific">Aquisalinus luteolus</name>
    <dbReference type="NCBI Taxonomy" id="1566827"/>
    <lineage>
        <taxon>Bacteria</taxon>
        <taxon>Pseudomonadati</taxon>
        <taxon>Pseudomonadota</taxon>
        <taxon>Alphaproteobacteria</taxon>
        <taxon>Parvularculales</taxon>
        <taxon>Parvularculaceae</taxon>
        <taxon>Aquisalinus</taxon>
    </lineage>
</organism>
<keyword evidence="5" id="KW-0732">Signal</keyword>
<evidence type="ECO:0000259" key="7">
    <source>
        <dbReference type="Pfam" id="PF07715"/>
    </source>
</evidence>
<dbReference type="InterPro" id="IPR012910">
    <property type="entry name" value="Plug_dom"/>
</dbReference>
<proteinExistence type="inferred from homology"/>
<feature type="chain" id="PRO_5046560731" evidence="5">
    <location>
        <begin position="24"/>
        <end position="1043"/>
    </location>
</feature>
<dbReference type="Pfam" id="PF00593">
    <property type="entry name" value="TonB_dep_Rec_b-barrel"/>
    <property type="match status" value="1"/>
</dbReference>
<dbReference type="NCBIfam" id="TIGR01782">
    <property type="entry name" value="TonB-Xanth-Caul"/>
    <property type="match status" value="1"/>
</dbReference>
<keyword evidence="9" id="KW-1185">Reference proteome</keyword>
<name>A0ABX0HIA3_9PROT</name>
<evidence type="ECO:0000259" key="6">
    <source>
        <dbReference type="Pfam" id="PF00593"/>
    </source>
</evidence>
<dbReference type="Gene3D" id="2.170.130.10">
    <property type="entry name" value="TonB-dependent receptor, plug domain"/>
    <property type="match status" value="1"/>
</dbReference>
<dbReference type="SUPFAM" id="SSF56935">
    <property type="entry name" value="Porins"/>
    <property type="match status" value="1"/>
</dbReference>
<dbReference type="InterPro" id="IPR037066">
    <property type="entry name" value="Plug_dom_sf"/>
</dbReference>
<dbReference type="InterPro" id="IPR000531">
    <property type="entry name" value="Beta-barrel_TonB"/>
</dbReference>
<evidence type="ECO:0000256" key="5">
    <source>
        <dbReference type="SAM" id="SignalP"/>
    </source>
</evidence>
<dbReference type="InterPro" id="IPR010104">
    <property type="entry name" value="TonB_rcpt_bac"/>
</dbReference>
<keyword evidence="4" id="KW-0798">TonB box</keyword>
<dbReference type="InterPro" id="IPR036942">
    <property type="entry name" value="Beta-barrel_TonB_sf"/>
</dbReference>
<evidence type="ECO:0000313" key="8">
    <source>
        <dbReference type="EMBL" id="NHK26304.1"/>
    </source>
</evidence>
<evidence type="ECO:0000313" key="9">
    <source>
        <dbReference type="Proteomes" id="UP000818603"/>
    </source>
</evidence>
<accession>A0ABX0HIA3</accession>
<dbReference type="Gene3D" id="2.40.170.20">
    <property type="entry name" value="TonB-dependent receptor, beta-barrel domain"/>
    <property type="match status" value="1"/>
</dbReference>
<feature type="signal peptide" evidence="5">
    <location>
        <begin position="1"/>
        <end position="23"/>
    </location>
</feature>
<keyword evidence="2 4" id="KW-0472">Membrane</keyword>
<feature type="domain" description="TonB-dependent receptor-like beta-barrel" evidence="6">
    <location>
        <begin position="416"/>
        <end position="1007"/>
    </location>
</feature>
<comment type="similarity">
    <text evidence="4">Belongs to the TonB-dependent receptor family.</text>
</comment>
<reference evidence="8 9" key="1">
    <citation type="submission" date="2020-02" db="EMBL/GenBank/DDBJ databases">
        <title>Genome sequence of Parvularcula flava strain NH6-79.</title>
        <authorList>
            <person name="Abdul Karim M.H."/>
            <person name="Lam M.Q."/>
            <person name="Chen S.J."/>
            <person name="Yahya A."/>
            <person name="Shahir S."/>
            <person name="Shamsir M.S."/>
            <person name="Chong C.S."/>
        </authorList>
    </citation>
    <scope>NUCLEOTIDE SEQUENCE [LARGE SCALE GENOMIC DNA]</scope>
    <source>
        <strain evidence="8 9">NH6-79</strain>
    </source>
</reference>